<dbReference type="VEuPathDB" id="FungiDB:SPPG_03983"/>
<gene>
    <name evidence="6" type="ORF">SPPG_03983</name>
</gene>
<evidence type="ECO:0000256" key="1">
    <source>
        <dbReference type="ARBA" id="ARBA00022692"/>
    </source>
</evidence>
<dbReference type="RefSeq" id="XP_016608921.1">
    <property type="nucleotide sequence ID" value="XM_016752233.1"/>
</dbReference>
<keyword evidence="2 5" id="KW-1133">Transmembrane helix</keyword>
<sequence length="343" mass="38396">MPSDAENLRLRREARRKKILVSGEDRLSRIVNTFSGHPTQPSSTETEGAPTASDVHPADENVPTAAKETAVPSDDSVNVDTPVKPIDSRLRERLKATVVQSPSVSRTPDRSTPITQRDESETSPLLPFGDDMSLEGSPADIFGRSFPIDAFRERLLAEAGSKVTEQDETVEMPAPSAVSSGSRLLRIIRIVSVVLLALSSLYILVVESDELDELVGEDDSWDPEHTRPWKNWMRKLAVLGYKPIHETGELELGNMHVRLWMIFLTTELSWQIITFVYRQLNADKTPRGGLLELAAQLGFQNRRLEYLLQSVNDYRVIWESFIEDLFVFIFIVGSIIGVALLLS</sequence>
<accession>A0A0L0HIC5</accession>
<protein>
    <submittedName>
        <fullName evidence="6">Uncharacterized protein</fullName>
    </submittedName>
</protein>
<evidence type="ECO:0000256" key="2">
    <source>
        <dbReference type="ARBA" id="ARBA00022989"/>
    </source>
</evidence>
<organism evidence="6 7">
    <name type="scientific">Spizellomyces punctatus (strain DAOM BR117)</name>
    <dbReference type="NCBI Taxonomy" id="645134"/>
    <lineage>
        <taxon>Eukaryota</taxon>
        <taxon>Fungi</taxon>
        <taxon>Fungi incertae sedis</taxon>
        <taxon>Chytridiomycota</taxon>
        <taxon>Chytridiomycota incertae sedis</taxon>
        <taxon>Chytridiomycetes</taxon>
        <taxon>Spizellomycetales</taxon>
        <taxon>Spizellomycetaceae</taxon>
        <taxon>Spizellomyces</taxon>
    </lineage>
</organism>
<dbReference type="STRING" id="645134.A0A0L0HIC5"/>
<keyword evidence="1 5" id="KW-0812">Transmembrane</keyword>
<dbReference type="GeneID" id="27687462"/>
<dbReference type="Proteomes" id="UP000053201">
    <property type="component" value="Unassembled WGS sequence"/>
</dbReference>
<keyword evidence="7" id="KW-1185">Reference proteome</keyword>
<feature type="compositionally biased region" description="Polar residues" evidence="4">
    <location>
        <begin position="98"/>
        <end position="115"/>
    </location>
</feature>
<evidence type="ECO:0000256" key="4">
    <source>
        <dbReference type="SAM" id="MobiDB-lite"/>
    </source>
</evidence>
<feature type="region of interest" description="Disordered" evidence="4">
    <location>
        <begin position="24"/>
        <end position="83"/>
    </location>
</feature>
<evidence type="ECO:0000256" key="3">
    <source>
        <dbReference type="ARBA" id="ARBA00023136"/>
    </source>
</evidence>
<dbReference type="InParanoid" id="A0A0L0HIC5"/>
<keyword evidence="3 5" id="KW-0472">Membrane</keyword>
<feature type="compositionally biased region" description="Polar residues" evidence="4">
    <location>
        <begin position="30"/>
        <end position="46"/>
    </location>
</feature>
<evidence type="ECO:0000313" key="6">
    <source>
        <dbReference type="EMBL" id="KND00882.1"/>
    </source>
</evidence>
<dbReference type="EMBL" id="KQ257455">
    <property type="protein sequence ID" value="KND00882.1"/>
    <property type="molecule type" value="Genomic_DNA"/>
</dbReference>
<name>A0A0L0HIC5_SPIPD</name>
<dbReference type="PANTHER" id="PTHR28263:SF1">
    <property type="entry name" value="GOLGI TO ER TRAFFIC PROTEIN 2"/>
    <property type="match status" value="1"/>
</dbReference>
<evidence type="ECO:0000313" key="7">
    <source>
        <dbReference type="Proteomes" id="UP000053201"/>
    </source>
</evidence>
<dbReference type="InterPro" id="IPR028143">
    <property type="entry name" value="Get2/sif1"/>
</dbReference>
<proteinExistence type="predicted"/>
<feature type="transmembrane region" description="Helical" evidence="5">
    <location>
        <begin position="325"/>
        <end position="342"/>
    </location>
</feature>
<feature type="region of interest" description="Disordered" evidence="4">
    <location>
        <begin position="95"/>
        <end position="130"/>
    </location>
</feature>
<evidence type="ECO:0000256" key="5">
    <source>
        <dbReference type="SAM" id="Phobius"/>
    </source>
</evidence>
<reference evidence="6 7" key="1">
    <citation type="submission" date="2009-08" db="EMBL/GenBank/DDBJ databases">
        <title>The Genome Sequence of Spizellomyces punctatus strain DAOM BR117.</title>
        <authorList>
            <consortium name="The Broad Institute Genome Sequencing Platform"/>
            <person name="Russ C."/>
            <person name="Cuomo C."/>
            <person name="Shea T."/>
            <person name="Young S.K."/>
            <person name="Zeng Q."/>
            <person name="Koehrsen M."/>
            <person name="Haas B."/>
            <person name="Borodovsky M."/>
            <person name="Guigo R."/>
            <person name="Alvarado L."/>
            <person name="Berlin A."/>
            <person name="Bochicchio J."/>
            <person name="Borenstein D."/>
            <person name="Chapman S."/>
            <person name="Chen Z."/>
            <person name="Engels R."/>
            <person name="Freedman E."/>
            <person name="Gellesch M."/>
            <person name="Goldberg J."/>
            <person name="Griggs A."/>
            <person name="Gujja S."/>
            <person name="Heiman D."/>
            <person name="Hepburn T."/>
            <person name="Howarth C."/>
            <person name="Jen D."/>
            <person name="Larson L."/>
            <person name="Lewis B."/>
            <person name="Mehta T."/>
            <person name="Park D."/>
            <person name="Pearson M."/>
            <person name="Roberts A."/>
            <person name="Saif S."/>
            <person name="Shenoy N."/>
            <person name="Sisk P."/>
            <person name="Stolte C."/>
            <person name="Sykes S."/>
            <person name="Thomson T."/>
            <person name="Walk T."/>
            <person name="White J."/>
            <person name="Yandava C."/>
            <person name="Burger G."/>
            <person name="Gray M.W."/>
            <person name="Holland P.W.H."/>
            <person name="King N."/>
            <person name="Lang F.B.F."/>
            <person name="Roger A.J."/>
            <person name="Ruiz-Trillo I."/>
            <person name="Lander E."/>
            <person name="Nusbaum C."/>
        </authorList>
    </citation>
    <scope>NUCLEOTIDE SEQUENCE [LARGE SCALE GENOMIC DNA]</scope>
    <source>
        <strain evidence="6 7">DAOM BR117</strain>
    </source>
</reference>
<dbReference type="AlphaFoldDB" id="A0A0L0HIC5"/>
<dbReference type="PANTHER" id="PTHR28263">
    <property type="entry name" value="GOLGI TO ER TRAFFIC PROTEIN 2"/>
    <property type="match status" value="1"/>
</dbReference>
<dbReference type="OrthoDB" id="2150348at2759"/>